<evidence type="ECO:0000256" key="2">
    <source>
        <dbReference type="ARBA" id="ARBA00004123"/>
    </source>
</evidence>
<comment type="subcellular location">
    <subcellularLocation>
        <location evidence="2 12 13">Nucleus</location>
    </subcellularLocation>
</comment>
<evidence type="ECO:0000259" key="15">
    <source>
        <dbReference type="PROSITE" id="PS50071"/>
    </source>
</evidence>
<dbReference type="PROSITE" id="PS50157">
    <property type="entry name" value="ZINC_FINGER_C2H2_2"/>
    <property type="match status" value="4"/>
</dbReference>
<dbReference type="InterPro" id="IPR017970">
    <property type="entry name" value="Homeobox_CS"/>
</dbReference>
<dbReference type="PROSITE" id="PS00027">
    <property type="entry name" value="HOMEOBOX_1"/>
    <property type="match status" value="1"/>
</dbReference>
<dbReference type="SUPFAM" id="SSF46689">
    <property type="entry name" value="Homeodomain-like"/>
    <property type="match status" value="1"/>
</dbReference>
<dbReference type="GO" id="GO:0005634">
    <property type="term" value="C:nucleus"/>
    <property type="evidence" value="ECO:0007669"/>
    <property type="project" value="UniProtKB-SubCell"/>
</dbReference>
<feature type="compositionally biased region" description="Basic and acidic residues" evidence="14">
    <location>
        <begin position="423"/>
        <end position="433"/>
    </location>
</feature>
<dbReference type="InterPro" id="IPR009057">
    <property type="entry name" value="Homeodomain-like_sf"/>
</dbReference>
<reference evidence="18" key="1">
    <citation type="submission" date="2024-02" db="UniProtKB">
        <authorList>
            <consortium name="WormBaseParasite"/>
        </authorList>
    </citation>
    <scope>IDENTIFICATION</scope>
</reference>
<evidence type="ECO:0000259" key="16">
    <source>
        <dbReference type="PROSITE" id="PS50157"/>
    </source>
</evidence>
<dbReference type="GO" id="GO:2000026">
    <property type="term" value="P:regulation of multicellular organismal development"/>
    <property type="evidence" value="ECO:0007669"/>
    <property type="project" value="UniProtKB-ARBA"/>
</dbReference>
<dbReference type="SMART" id="SM00389">
    <property type="entry name" value="HOX"/>
    <property type="match status" value="1"/>
</dbReference>
<evidence type="ECO:0000256" key="10">
    <source>
        <dbReference type="ARBA" id="ARBA00023242"/>
    </source>
</evidence>
<keyword evidence="7" id="KW-0862">Zinc</keyword>
<dbReference type="SMART" id="SM00355">
    <property type="entry name" value="ZnF_C2H2"/>
    <property type="match status" value="5"/>
</dbReference>
<evidence type="ECO:0000256" key="6">
    <source>
        <dbReference type="ARBA" id="ARBA00022771"/>
    </source>
</evidence>
<feature type="DNA-binding region" description="Homeobox" evidence="12">
    <location>
        <begin position="257"/>
        <end position="316"/>
    </location>
</feature>
<evidence type="ECO:0000256" key="11">
    <source>
        <dbReference type="PROSITE-ProRule" id="PRU00042"/>
    </source>
</evidence>
<dbReference type="Pfam" id="PF00046">
    <property type="entry name" value="Homeodomain"/>
    <property type="match status" value="1"/>
</dbReference>
<feature type="domain" description="C2H2-type" evidence="16">
    <location>
        <begin position="521"/>
        <end position="548"/>
    </location>
</feature>
<accession>A0AAF3FBG3</accession>
<keyword evidence="5" id="KW-0677">Repeat</keyword>
<evidence type="ECO:0000256" key="8">
    <source>
        <dbReference type="ARBA" id="ARBA00023125"/>
    </source>
</evidence>
<keyword evidence="6 11" id="KW-0863">Zinc-finger</keyword>
<dbReference type="Gene3D" id="3.30.160.60">
    <property type="entry name" value="Classic Zinc Finger"/>
    <property type="match status" value="5"/>
</dbReference>
<evidence type="ECO:0000313" key="17">
    <source>
        <dbReference type="Proteomes" id="UP000887575"/>
    </source>
</evidence>
<feature type="compositionally biased region" description="Low complexity" evidence="14">
    <location>
        <begin position="444"/>
        <end position="458"/>
    </location>
</feature>
<dbReference type="Proteomes" id="UP000887575">
    <property type="component" value="Unassembled WGS sequence"/>
</dbReference>
<dbReference type="WBParaSite" id="MBELARI_LOCUS4258">
    <property type="protein sequence ID" value="MBELARI_LOCUS4258"/>
    <property type="gene ID" value="MBELARI_LOCUS4258"/>
</dbReference>
<dbReference type="FunFam" id="3.30.160.60:FF:001602">
    <property type="entry name" value="Zinc finger protein 490"/>
    <property type="match status" value="1"/>
</dbReference>
<feature type="region of interest" description="Disordered" evidence="14">
    <location>
        <begin position="614"/>
        <end position="641"/>
    </location>
</feature>
<keyword evidence="4" id="KW-0479">Metal-binding</keyword>
<feature type="compositionally biased region" description="Polar residues" evidence="14">
    <location>
        <begin position="494"/>
        <end position="509"/>
    </location>
</feature>
<evidence type="ECO:0000256" key="4">
    <source>
        <dbReference type="ARBA" id="ARBA00022723"/>
    </source>
</evidence>
<name>A0AAF3FBG3_9BILA</name>
<dbReference type="Gene3D" id="1.10.10.60">
    <property type="entry name" value="Homeodomain-like"/>
    <property type="match status" value="1"/>
</dbReference>
<feature type="domain" description="C2H2-type" evidence="16">
    <location>
        <begin position="577"/>
        <end position="605"/>
    </location>
</feature>
<dbReference type="GO" id="GO:0022603">
    <property type="term" value="P:regulation of anatomical structure morphogenesis"/>
    <property type="evidence" value="ECO:0007669"/>
    <property type="project" value="UniProtKB-ARBA"/>
</dbReference>
<evidence type="ECO:0000256" key="1">
    <source>
        <dbReference type="ARBA" id="ARBA00003767"/>
    </source>
</evidence>
<feature type="domain" description="C2H2-type" evidence="16">
    <location>
        <begin position="549"/>
        <end position="576"/>
    </location>
</feature>
<feature type="domain" description="C2H2-type" evidence="16">
    <location>
        <begin position="29"/>
        <end position="56"/>
    </location>
</feature>
<comment type="function">
    <text evidence="1">May be involved in transcriptional regulation.</text>
</comment>
<dbReference type="GO" id="GO:0000981">
    <property type="term" value="F:DNA-binding transcription factor activity, RNA polymerase II-specific"/>
    <property type="evidence" value="ECO:0007669"/>
    <property type="project" value="InterPro"/>
</dbReference>
<dbReference type="GO" id="GO:0008270">
    <property type="term" value="F:zinc ion binding"/>
    <property type="evidence" value="ECO:0007669"/>
    <property type="project" value="UniProtKB-KW"/>
</dbReference>
<feature type="compositionally biased region" description="Basic and acidic residues" evidence="14">
    <location>
        <begin position="623"/>
        <end position="635"/>
    </location>
</feature>
<keyword evidence="17" id="KW-1185">Reference proteome</keyword>
<feature type="region of interest" description="Disordered" evidence="14">
    <location>
        <begin position="489"/>
        <end position="511"/>
    </location>
</feature>
<dbReference type="PROSITE" id="PS00028">
    <property type="entry name" value="ZINC_FINGER_C2H2_1"/>
    <property type="match status" value="3"/>
</dbReference>
<feature type="compositionally biased region" description="Basic and acidic residues" evidence="14">
    <location>
        <begin position="387"/>
        <end position="402"/>
    </location>
</feature>
<dbReference type="AlphaFoldDB" id="A0AAF3FBG3"/>
<evidence type="ECO:0000256" key="7">
    <source>
        <dbReference type="ARBA" id="ARBA00022833"/>
    </source>
</evidence>
<dbReference type="PANTHER" id="PTHR24391:SF27">
    <property type="entry name" value="ZINC FINGER PROTEIN 1"/>
    <property type="match status" value="1"/>
</dbReference>
<dbReference type="InterPro" id="IPR036236">
    <property type="entry name" value="Znf_C2H2_sf"/>
</dbReference>
<dbReference type="CDD" id="cd00086">
    <property type="entry name" value="homeodomain"/>
    <property type="match status" value="1"/>
</dbReference>
<proteinExistence type="inferred from homology"/>
<dbReference type="InterPro" id="IPR013087">
    <property type="entry name" value="Znf_C2H2_type"/>
</dbReference>
<dbReference type="FunFam" id="3.30.160.60:FF:000013">
    <property type="entry name" value="Putative zinc finger E-box-binding homeobox 2"/>
    <property type="match status" value="2"/>
</dbReference>
<dbReference type="GO" id="GO:0000978">
    <property type="term" value="F:RNA polymerase II cis-regulatory region sequence-specific DNA binding"/>
    <property type="evidence" value="ECO:0007669"/>
    <property type="project" value="TreeGrafter"/>
</dbReference>
<dbReference type="InterPro" id="IPR051574">
    <property type="entry name" value="ZnF_E-box_Homeobox"/>
</dbReference>
<comment type="similarity">
    <text evidence="3">Belongs to the krueppel C2H2-type zinc-finger protein family.</text>
</comment>
<dbReference type="FunFam" id="3.30.160.60:FF:000072">
    <property type="entry name" value="zinc finger protein 143 isoform X1"/>
    <property type="match status" value="1"/>
</dbReference>
<dbReference type="FunFam" id="3.30.160.60:FF:000744">
    <property type="entry name" value="zinc finger E-box-binding homeobox 1"/>
    <property type="match status" value="1"/>
</dbReference>
<evidence type="ECO:0000256" key="3">
    <source>
        <dbReference type="ARBA" id="ARBA00006991"/>
    </source>
</evidence>
<protein>
    <submittedName>
        <fullName evidence="18">Uncharacterized protein</fullName>
    </submittedName>
</protein>
<keyword evidence="8 12" id="KW-0238">DNA-binding</keyword>
<dbReference type="GO" id="GO:0000122">
    <property type="term" value="P:negative regulation of transcription by RNA polymerase II"/>
    <property type="evidence" value="ECO:0007669"/>
    <property type="project" value="UniProtKB-ARBA"/>
</dbReference>
<evidence type="ECO:0000256" key="13">
    <source>
        <dbReference type="RuleBase" id="RU000682"/>
    </source>
</evidence>
<dbReference type="GO" id="GO:0007411">
    <property type="term" value="P:axon guidance"/>
    <property type="evidence" value="ECO:0007669"/>
    <property type="project" value="UniProtKB-ARBA"/>
</dbReference>
<evidence type="ECO:0000313" key="18">
    <source>
        <dbReference type="WBParaSite" id="MBELARI_LOCUS4258"/>
    </source>
</evidence>
<keyword evidence="9 12" id="KW-0371">Homeobox</keyword>
<evidence type="ECO:0000256" key="9">
    <source>
        <dbReference type="ARBA" id="ARBA00023155"/>
    </source>
</evidence>
<feature type="region of interest" description="Disordered" evidence="14">
    <location>
        <begin position="354"/>
        <end position="403"/>
    </location>
</feature>
<dbReference type="Pfam" id="PF00096">
    <property type="entry name" value="zf-C2H2"/>
    <property type="match status" value="4"/>
</dbReference>
<sequence>MLGLLENGAGTSPLVDNRIKVDEDLLRKFKCDQCGKAFKFKHHLKEHIRIHSGEKPFQCPSCQKRFSHSGSYSSHMSSKKCTPGLGSPSPNHTIQPILPTSPSTSLFAASDQLALYRNLFLQLQAQQLASALPQTMPTSPYLSLFQAATATVQTPTDTQSLLAAYLNSATAQASPAESEETQEGLIVSKNVDEEIKEKFERISENEEIDKLKKEELEMDEGKTENIMQQEKKIDQIFSLNLTTDDAQQRNGDPSWRPMRSRSFLTDAQVAILQNHFQRNPFPSKYELSAVAEQIGVNKRVVQVWFQNTRAKERRSNRSFADRSKTRGDFGVSPLANGALKLMATWFQHTKNVAESQDELMSDDGKESEEGVETPLDLSLREDDEMIKEDKEKEEIIPSEREIPQTSTALEAFIEQQAHAVRKALQEAAERKADLCTPPPPPQSHSPLSSSSPAASSASSGIWPTNLFLSQYSMLGTNGLADLQKVLDRGEVGSRSPSPQKSGGVSSTTGIDEMNGVEGGLFSCDRCDKVFGKQSSLNRHKYEHSGQRPYKCDTCEKAFKHKHHLTEHKRLHSGEKPFECAKCHKRFSHSGSYSQHMSHRYSYCKPFLKTQESRNEVDIEEEKEEQKEEQIDEEKAQLLMNP</sequence>
<dbReference type="PROSITE" id="PS50071">
    <property type="entry name" value="HOMEOBOX_2"/>
    <property type="match status" value="1"/>
</dbReference>
<dbReference type="GO" id="GO:0051240">
    <property type="term" value="P:positive regulation of multicellular organismal process"/>
    <property type="evidence" value="ECO:0007669"/>
    <property type="project" value="UniProtKB-ARBA"/>
</dbReference>
<dbReference type="GO" id="GO:0045595">
    <property type="term" value="P:regulation of cell differentiation"/>
    <property type="evidence" value="ECO:0007669"/>
    <property type="project" value="UniProtKB-ARBA"/>
</dbReference>
<evidence type="ECO:0000256" key="5">
    <source>
        <dbReference type="ARBA" id="ARBA00022737"/>
    </source>
</evidence>
<evidence type="ECO:0000256" key="14">
    <source>
        <dbReference type="SAM" id="MobiDB-lite"/>
    </source>
</evidence>
<organism evidence="17 18">
    <name type="scientific">Mesorhabditis belari</name>
    <dbReference type="NCBI Taxonomy" id="2138241"/>
    <lineage>
        <taxon>Eukaryota</taxon>
        <taxon>Metazoa</taxon>
        <taxon>Ecdysozoa</taxon>
        <taxon>Nematoda</taxon>
        <taxon>Chromadorea</taxon>
        <taxon>Rhabditida</taxon>
        <taxon>Rhabditina</taxon>
        <taxon>Rhabditomorpha</taxon>
        <taxon>Rhabditoidea</taxon>
        <taxon>Rhabditidae</taxon>
        <taxon>Mesorhabditinae</taxon>
        <taxon>Mesorhabditis</taxon>
    </lineage>
</organism>
<keyword evidence="10 12" id="KW-0539">Nucleus</keyword>
<feature type="domain" description="Homeobox" evidence="15">
    <location>
        <begin position="255"/>
        <end position="315"/>
    </location>
</feature>
<feature type="region of interest" description="Disordered" evidence="14">
    <location>
        <begin position="422"/>
        <end position="458"/>
    </location>
</feature>
<dbReference type="InterPro" id="IPR001356">
    <property type="entry name" value="HD"/>
</dbReference>
<evidence type="ECO:0000256" key="12">
    <source>
        <dbReference type="PROSITE-ProRule" id="PRU00108"/>
    </source>
</evidence>
<dbReference type="SUPFAM" id="SSF57667">
    <property type="entry name" value="beta-beta-alpha zinc fingers"/>
    <property type="match status" value="3"/>
</dbReference>
<dbReference type="PANTHER" id="PTHR24391">
    <property type="entry name" value="HISTONE H4 TRANSCRIPTION FACTOR-RELATED"/>
    <property type="match status" value="1"/>
</dbReference>